<evidence type="ECO:0000313" key="1">
    <source>
        <dbReference type="EMBL" id="MPC82176.1"/>
    </source>
</evidence>
<dbReference type="AlphaFoldDB" id="A0A5B7IK22"/>
<dbReference type="EMBL" id="VSRR010059045">
    <property type="protein sequence ID" value="MPC82176.1"/>
    <property type="molecule type" value="Genomic_DNA"/>
</dbReference>
<name>A0A5B7IK22_PORTR</name>
<comment type="caution">
    <text evidence="1">The sequence shown here is derived from an EMBL/GenBank/DDBJ whole genome shotgun (WGS) entry which is preliminary data.</text>
</comment>
<accession>A0A5B7IK22</accession>
<evidence type="ECO:0000313" key="2">
    <source>
        <dbReference type="Proteomes" id="UP000324222"/>
    </source>
</evidence>
<protein>
    <submittedName>
        <fullName evidence="1">Uncharacterized protein</fullName>
    </submittedName>
</protein>
<proteinExistence type="predicted"/>
<reference evidence="1 2" key="1">
    <citation type="submission" date="2019-05" db="EMBL/GenBank/DDBJ databases">
        <title>Another draft genome of Portunus trituberculatus and its Hox gene families provides insights of decapod evolution.</title>
        <authorList>
            <person name="Jeong J.-H."/>
            <person name="Song I."/>
            <person name="Kim S."/>
            <person name="Choi T."/>
            <person name="Kim D."/>
            <person name="Ryu S."/>
            <person name="Kim W."/>
        </authorList>
    </citation>
    <scope>NUCLEOTIDE SEQUENCE [LARGE SCALE GENOMIC DNA]</scope>
    <source>
        <tissue evidence="1">Muscle</tissue>
    </source>
</reference>
<keyword evidence="2" id="KW-1185">Reference proteome</keyword>
<sequence length="180" mass="20344">MSSAAPHALSPSTSLYFPPPFPHGAKYPLSTTTIYIFSPLHAISPLPVIPPSSPLTTTSQNTLASPTSTTPIHMRLTTTHISFRKVSPSRELFPCTNPSHPPFLFTLTRPHHLQCPRHFHLDARGTQENRQRRVLCRNEFIRWSKQITPYRSALDLQGKDRTVDAFSFSFLLVIIQMLDD</sequence>
<organism evidence="1 2">
    <name type="scientific">Portunus trituberculatus</name>
    <name type="common">Swimming crab</name>
    <name type="synonym">Neptunus trituberculatus</name>
    <dbReference type="NCBI Taxonomy" id="210409"/>
    <lineage>
        <taxon>Eukaryota</taxon>
        <taxon>Metazoa</taxon>
        <taxon>Ecdysozoa</taxon>
        <taxon>Arthropoda</taxon>
        <taxon>Crustacea</taxon>
        <taxon>Multicrustacea</taxon>
        <taxon>Malacostraca</taxon>
        <taxon>Eumalacostraca</taxon>
        <taxon>Eucarida</taxon>
        <taxon>Decapoda</taxon>
        <taxon>Pleocyemata</taxon>
        <taxon>Brachyura</taxon>
        <taxon>Eubrachyura</taxon>
        <taxon>Portunoidea</taxon>
        <taxon>Portunidae</taxon>
        <taxon>Portuninae</taxon>
        <taxon>Portunus</taxon>
    </lineage>
</organism>
<dbReference type="Proteomes" id="UP000324222">
    <property type="component" value="Unassembled WGS sequence"/>
</dbReference>
<gene>
    <name evidence="1" type="ORF">E2C01_076823</name>
</gene>